<evidence type="ECO:0000256" key="4">
    <source>
        <dbReference type="ARBA" id="ARBA00044936"/>
    </source>
</evidence>
<keyword evidence="2 5" id="KW-0717">Septation</keyword>
<evidence type="ECO:0000256" key="1">
    <source>
        <dbReference type="ARBA" id="ARBA00022618"/>
    </source>
</evidence>
<dbReference type="GO" id="GO:0005737">
    <property type="term" value="C:cytoplasm"/>
    <property type="evidence" value="ECO:0007669"/>
    <property type="project" value="UniProtKB-SubCell"/>
</dbReference>
<evidence type="ECO:0000256" key="5">
    <source>
        <dbReference type="HAMAP-Rule" id="MF_01197"/>
    </source>
</evidence>
<dbReference type="RefSeq" id="WP_077862608.1">
    <property type="nucleotide sequence ID" value="NZ_CP040938.1"/>
</dbReference>
<dbReference type="Proteomes" id="UP000190409">
    <property type="component" value="Unassembled WGS sequence"/>
</dbReference>
<dbReference type="AlphaFoldDB" id="A0A1S8KNR9"/>
<keyword evidence="3 5" id="KW-0131">Cell cycle</keyword>
<keyword evidence="1 5" id="KW-0132">Cell division</keyword>
<evidence type="ECO:0000256" key="3">
    <source>
        <dbReference type="ARBA" id="ARBA00023306"/>
    </source>
</evidence>
<protein>
    <recommendedName>
        <fullName evidence="5">Cell division protein SepF</fullName>
    </recommendedName>
</protein>
<accession>A0A1S8KNR9</accession>
<proteinExistence type="inferred from homology"/>
<dbReference type="EMBL" id="MUYF01000003">
    <property type="protein sequence ID" value="OOL81125.1"/>
    <property type="molecule type" value="Genomic_DNA"/>
</dbReference>
<reference evidence="7 8" key="1">
    <citation type="submission" date="2017-01" db="EMBL/GenBank/DDBJ databases">
        <title>Complete Genome Sequence of Dolosigranulum pigrum isolated from a Patient with interstitial lung disease.</title>
        <authorList>
            <person name="Mukhopadhyay R."/>
            <person name="Joaquin J."/>
            <person name="Hogue R."/>
            <person name="Fitzgerald S."/>
            <person name="Jospin G."/>
            <person name="Eisen J.A."/>
            <person name="Chaturvedi V."/>
        </authorList>
    </citation>
    <scope>NUCLEOTIDE SEQUENCE [LARGE SCALE GENOMIC DNA]</scope>
    <source>
        <strain evidence="7 8">15S00348</strain>
    </source>
</reference>
<dbReference type="InterPro" id="IPR023052">
    <property type="entry name" value="Cell_div_SepF"/>
</dbReference>
<comment type="similarity">
    <text evidence="5">Belongs to the SepF family.</text>
</comment>
<feature type="compositionally biased region" description="Polar residues" evidence="6">
    <location>
        <begin position="35"/>
        <end position="44"/>
    </location>
</feature>
<name>A0A1S8KNR9_9LACT</name>
<evidence type="ECO:0000256" key="6">
    <source>
        <dbReference type="SAM" id="MobiDB-lite"/>
    </source>
</evidence>
<dbReference type="Pfam" id="PF04472">
    <property type="entry name" value="SepF"/>
    <property type="match status" value="1"/>
</dbReference>
<comment type="function">
    <text evidence="4 5">Cell division protein that is part of the divisome complex and is recruited early to the Z-ring. Probably stimulates Z-ring formation, perhaps through the cross-linking of FtsZ protofilaments. Its function overlaps with FtsA.</text>
</comment>
<evidence type="ECO:0000256" key="2">
    <source>
        <dbReference type="ARBA" id="ARBA00023210"/>
    </source>
</evidence>
<organism evidence="7 8">
    <name type="scientific">Dolosigranulum pigrum</name>
    <dbReference type="NCBI Taxonomy" id="29394"/>
    <lineage>
        <taxon>Bacteria</taxon>
        <taxon>Bacillati</taxon>
        <taxon>Bacillota</taxon>
        <taxon>Bacilli</taxon>
        <taxon>Lactobacillales</taxon>
        <taxon>Carnobacteriaceae</taxon>
        <taxon>Dolosigranulum</taxon>
    </lineage>
</organism>
<dbReference type="Gene3D" id="3.30.110.150">
    <property type="entry name" value="SepF-like protein"/>
    <property type="match status" value="1"/>
</dbReference>
<dbReference type="InterPro" id="IPR007561">
    <property type="entry name" value="Cell_div_SepF/SepF-rel"/>
</dbReference>
<keyword evidence="5" id="KW-0963">Cytoplasm</keyword>
<comment type="caution">
    <text evidence="7">The sequence shown here is derived from an EMBL/GenBank/DDBJ whole genome shotgun (WGS) entry which is preliminary data.</text>
</comment>
<sequence>MSLADKLKSFLAMTDADEETYYEEESREDVAPSFFSRNQSTTESSEIDNRESKNGEFNLAGEDKHSGRLKTRIRIMEPRLYSEVRDIADVILADESVVLNFRRMDKDQAKKVIDFLMGITYAVRGDIQRIGDDIFLCTPDGIEIEGSELQALKNSDLAD</sequence>
<dbReference type="GO" id="GO:0043093">
    <property type="term" value="P:FtsZ-dependent cytokinesis"/>
    <property type="evidence" value="ECO:0007669"/>
    <property type="project" value="UniProtKB-UniRule"/>
</dbReference>
<dbReference type="InterPro" id="IPR038594">
    <property type="entry name" value="SepF-like_sf"/>
</dbReference>
<evidence type="ECO:0000313" key="7">
    <source>
        <dbReference type="EMBL" id="OOL81125.1"/>
    </source>
</evidence>
<comment type="subunit">
    <text evidence="5">Homodimer. Interacts with FtsZ.</text>
</comment>
<evidence type="ECO:0000313" key="8">
    <source>
        <dbReference type="Proteomes" id="UP000190409"/>
    </source>
</evidence>
<dbReference type="HAMAP" id="MF_01197">
    <property type="entry name" value="SepF"/>
    <property type="match status" value="1"/>
</dbReference>
<gene>
    <name evidence="5" type="primary">sepF</name>
    <name evidence="7" type="ORF">BWX42_04605</name>
</gene>
<dbReference type="PANTHER" id="PTHR35798:SF1">
    <property type="entry name" value="CELL DIVISION PROTEIN SEPF"/>
    <property type="match status" value="1"/>
</dbReference>
<dbReference type="GO" id="GO:0000917">
    <property type="term" value="P:division septum assembly"/>
    <property type="evidence" value="ECO:0007669"/>
    <property type="project" value="UniProtKB-KW"/>
</dbReference>
<dbReference type="PANTHER" id="PTHR35798">
    <property type="entry name" value="CELL DIVISION PROTEIN SEPF"/>
    <property type="match status" value="1"/>
</dbReference>
<feature type="region of interest" description="Disordered" evidence="6">
    <location>
        <begin position="21"/>
        <end position="62"/>
    </location>
</feature>
<comment type="subcellular location">
    <subcellularLocation>
        <location evidence="5">Cytoplasm</location>
    </subcellularLocation>
    <text evidence="5">Localizes to the division site, in a FtsZ-dependent manner.</text>
</comment>